<dbReference type="Pfam" id="PF05180">
    <property type="entry name" value="zf-DNL"/>
    <property type="match status" value="1"/>
</dbReference>
<dbReference type="AlphaFoldDB" id="A0AAN7QU26"/>
<dbReference type="GO" id="GO:0051087">
    <property type="term" value="F:protein-folding chaperone binding"/>
    <property type="evidence" value="ECO:0007669"/>
    <property type="project" value="TreeGrafter"/>
</dbReference>
<protein>
    <recommendedName>
        <fullName evidence="2">DNL-type domain-containing protein</fullName>
    </recommendedName>
</protein>
<dbReference type="PANTHER" id="PTHR20922">
    <property type="entry name" value="DNL-TYPE ZINC FINGER PROTEIN"/>
    <property type="match status" value="1"/>
</dbReference>
<gene>
    <name evidence="3" type="ORF">SAY87_016005</name>
</gene>
<keyword evidence="1" id="KW-0479">Metal-binding</keyword>
<dbReference type="PROSITE" id="PS51501">
    <property type="entry name" value="ZF_DNL"/>
    <property type="match status" value="1"/>
</dbReference>
<dbReference type="InterPro" id="IPR024158">
    <property type="entry name" value="Mt_import_TIM15"/>
</dbReference>
<dbReference type="EMBL" id="JAXIOK010000001">
    <property type="protein sequence ID" value="KAK4779899.1"/>
    <property type="molecule type" value="Genomic_DNA"/>
</dbReference>
<keyword evidence="1" id="KW-0862">Zinc</keyword>
<accession>A0AAN7QU26</accession>
<sequence length="201" mass="22682">MAAMTSYRSFPVAPFSLLPQAAAQRRSNSCFSTKGNVRVCRLISAPTSHSFQRSLSFLVLRSFPQSAFHICPHYLDYVFIGRFGYFPTSVGQEKWRHRRLAVCASLEGSENESDHEAAINSNPDSGATVDLKLPRRRLLVQFTCNECGERTSRLVNRLAYERGLVYVECAGCLRHHKLVDNLGLVMEFDLREETNSKSDAD</sequence>
<reference evidence="3 4" key="1">
    <citation type="journal article" date="2023" name="Hortic Res">
        <title>Pangenome of water caltrop reveals structural variations and asymmetric subgenome divergence after allopolyploidization.</title>
        <authorList>
            <person name="Zhang X."/>
            <person name="Chen Y."/>
            <person name="Wang L."/>
            <person name="Yuan Y."/>
            <person name="Fang M."/>
            <person name="Shi L."/>
            <person name="Lu R."/>
            <person name="Comes H.P."/>
            <person name="Ma Y."/>
            <person name="Chen Y."/>
            <person name="Huang G."/>
            <person name="Zhou Y."/>
            <person name="Zheng Z."/>
            <person name="Qiu Y."/>
        </authorList>
    </citation>
    <scope>NUCLEOTIDE SEQUENCE [LARGE SCALE GENOMIC DNA]</scope>
    <source>
        <tissue evidence="3">Roots</tissue>
    </source>
</reference>
<dbReference type="GO" id="GO:0005739">
    <property type="term" value="C:mitochondrion"/>
    <property type="evidence" value="ECO:0007669"/>
    <property type="project" value="TreeGrafter"/>
</dbReference>
<name>A0AAN7QU26_9MYRT</name>
<dbReference type="GO" id="GO:0006457">
    <property type="term" value="P:protein folding"/>
    <property type="evidence" value="ECO:0007669"/>
    <property type="project" value="TreeGrafter"/>
</dbReference>
<keyword evidence="1" id="KW-0863">Zinc-finger</keyword>
<dbReference type="InterPro" id="IPR007853">
    <property type="entry name" value="Znf_DNL-typ"/>
</dbReference>
<proteinExistence type="predicted"/>
<dbReference type="PANTHER" id="PTHR20922:SF19">
    <property type="entry name" value="F24J5.3"/>
    <property type="match status" value="1"/>
</dbReference>
<dbReference type="Proteomes" id="UP001345219">
    <property type="component" value="Chromosome 13"/>
</dbReference>
<dbReference type="GO" id="GO:0008270">
    <property type="term" value="F:zinc ion binding"/>
    <property type="evidence" value="ECO:0007669"/>
    <property type="project" value="UniProtKB-KW"/>
</dbReference>
<evidence type="ECO:0000259" key="2">
    <source>
        <dbReference type="PROSITE" id="PS51501"/>
    </source>
</evidence>
<feature type="domain" description="DNL-type" evidence="2">
    <location>
        <begin position="133"/>
        <end position="201"/>
    </location>
</feature>
<keyword evidence="4" id="KW-1185">Reference proteome</keyword>
<evidence type="ECO:0000313" key="4">
    <source>
        <dbReference type="Proteomes" id="UP001345219"/>
    </source>
</evidence>
<organism evidence="3 4">
    <name type="scientific">Trapa incisa</name>
    <dbReference type="NCBI Taxonomy" id="236973"/>
    <lineage>
        <taxon>Eukaryota</taxon>
        <taxon>Viridiplantae</taxon>
        <taxon>Streptophyta</taxon>
        <taxon>Embryophyta</taxon>
        <taxon>Tracheophyta</taxon>
        <taxon>Spermatophyta</taxon>
        <taxon>Magnoliopsida</taxon>
        <taxon>eudicotyledons</taxon>
        <taxon>Gunneridae</taxon>
        <taxon>Pentapetalae</taxon>
        <taxon>rosids</taxon>
        <taxon>malvids</taxon>
        <taxon>Myrtales</taxon>
        <taxon>Lythraceae</taxon>
        <taxon>Trapa</taxon>
    </lineage>
</organism>
<dbReference type="GO" id="GO:0030150">
    <property type="term" value="P:protein import into mitochondrial matrix"/>
    <property type="evidence" value="ECO:0007669"/>
    <property type="project" value="TreeGrafter"/>
</dbReference>
<dbReference type="GO" id="GO:0050821">
    <property type="term" value="P:protein stabilization"/>
    <property type="evidence" value="ECO:0007669"/>
    <property type="project" value="TreeGrafter"/>
</dbReference>
<evidence type="ECO:0000313" key="3">
    <source>
        <dbReference type="EMBL" id="KAK4779899.1"/>
    </source>
</evidence>
<comment type="caution">
    <text evidence="3">The sequence shown here is derived from an EMBL/GenBank/DDBJ whole genome shotgun (WGS) entry which is preliminary data.</text>
</comment>
<evidence type="ECO:0000256" key="1">
    <source>
        <dbReference type="PROSITE-ProRule" id="PRU00834"/>
    </source>
</evidence>